<dbReference type="EMBL" id="JWTA01000015">
    <property type="protein sequence ID" value="KIC61810.1"/>
    <property type="molecule type" value="Genomic_DNA"/>
</dbReference>
<keyword evidence="2" id="KW-1185">Reference proteome</keyword>
<dbReference type="STRING" id="363331.RM51_15630"/>
<protein>
    <submittedName>
        <fullName evidence="1">Uncharacterized protein</fullName>
    </submittedName>
</protein>
<name>A0A0B4DBX8_9FLAO</name>
<organism evidence="1 2">
    <name type="scientific">Chryseobacterium taiwanense</name>
    <dbReference type="NCBI Taxonomy" id="363331"/>
    <lineage>
        <taxon>Bacteria</taxon>
        <taxon>Pseudomonadati</taxon>
        <taxon>Bacteroidota</taxon>
        <taxon>Flavobacteriia</taxon>
        <taxon>Flavobacteriales</taxon>
        <taxon>Weeksellaceae</taxon>
        <taxon>Chryseobacterium group</taxon>
        <taxon>Chryseobacterium</taxon>
    </lineage>
</organism>
<accession>A0A0B4DBX8</accession>
<sequence>MRLLFFCFLLIGNFFNSQIRKDTLGEIKYPDCVEFDKKDKEYYDRLMEESKETDYSGLADVIIKNINTKSLKTKNLKLYIRKIRTICGNEIDYSVCSSKINIINPIYNEYKFWTEKSIKDLSKKLDKNLIFAVKYYGFGNSEIFLNEETYSDRYVSKEVRKFITSQKKGTYNEASFYYIPSSEKVKTEVEKADYLSLHFTNHLKKIVVVKYNINGEDIYKTFQYDHKKWKVIDNKNEFKFIN</sequence>
<proteinExistence type="predicted"/>
<dbReference type="RefSeq" id="WP_039371639.1">
    <property type="nucleotide sequence ID" value="NZ_JWTA01000015.1"/>
</dbReference>
<gene>
    <name evidence="1" type="ORF">RM51_15630</name>
</gene>
<comment type="caution">
    <text evidence="1">The sequence shown here is derived from an EMBL/GenBank/DDBJ whole genome shotgun (WGS) entry which is preliminary data.</text>
</comment>
<dbReference type="AlphaFoldDB" id="A0A0B4DBX8"/>
<evidence type="ECO:0000313" key="2">
    <source>
        <dbReference type="Proteomes" id="UP000031167"/>
    </source>
</evidence>
<dbReference type="Proteomes" id="UP000031167">
    <property type="component" value="Unassembled WGS sequence"/>
</dbReference>
<dbReference type="OrthoDB" id="1260301at2"/>
<evidence type="ECO:0000313" key="1">
    <source>
        <dbReference type="EMBL" id="KIC61810.1"/>
    </source>
</evidence>
<reference evidence="1 2" key="1">
    <citation type="submission" date="2014-12" db="EMBL/GenBank/DDBJ databases">
        <title>Genome sequencing of Chryseobacterium taiwanense TPW19.</title>
        <authorList>
            <person name="Tan P.W."/>
            <person name="Chan K.-G."/>
        </authorList>
    </citation>
    <scope>NUCLEOTIDE SEQUENCE [LARGE SCALE GENOMIC DNA]</scope>
    <source>
        <strain evidence="1 2">TPW19</strain>
    </source>
</reference>